<evidence type="ECO:0000313" key="6">
    <source>
        <dbReference type="EMBL" id="MBP1047371.1"/>
    </source>
</evidence>
<dbReference type="Pfam" id="PF01418">
    <property type="entry name" value="HTH_6"/>
    <property type="match status" value="1"/>
</dbReference>
<evidence type="ECO:0000256" key="3">
    <source>
        <dbReference type="ARBA" id="ARBA00023163"/>
    </source>
</evidence>
<evidence type="ECO:0000256" key="2">
    <source>
        <dbReference type="ARBA" id="ARBA00023125"/>
    </source>
</evidence>
<dbReference type="InterPro" id="IPR036388">
    <property type="entry name" value="WH-like_DNA-bd_sf"/>
</dbReference>
<keyword evidence="1" id="KW-0805">Transcription regulation</keyword>
<dbReference type="InterPro" id="IPR035472">
    <property type="entry name" value="RpiR-like_SIS"/>
</dbReference>
<keyword evidence="3" id="KW-0804">Transcription</keyword>
<name>A0ABS4CL88_9ENTE</name>
<dbReference type="Gene3D" id="3.40.50.10490">
    <property type="entry name" value="Glucose-6-phosphate isomerase like protein, domain 1"/>
    <property type="match status" value="1"/>
</dbReference>
<evidence type="ECO:0000259" key="4">
    <source>
        <dbReference type="PROSITE" id="PS51071"/>
    </source>
</evidence>
<dbReference type="EMBL" id="JAEDXU010000007">
    <property type="protein sequence ID" value="MBP1047371.1"/>
    <property type="molecule type" value="Genomic_DNA"/>
</dbReference>
<keyword evidence="7" id="KW-1185">Reference proteome</keyword>
<dbReference type="RefSeq" id="WP_209558151.1">
    <property type="nucleotide sequence ID" value="NZ_JAEDXU010000007.1"/>
</dbReference>
<proteinExistence type="predicted"/>
<comment type="caution">
    <text evidence="6">The sequence shown here is derived from an EMBL/GenBank/DDBJ whole genome shotgun (WGS) entry which is preliminary data.</text>
</comment>
<dbReference type="PROSITE" id="PS51071">
    <property type="entry name" value="HTH_RPIR"/>
    <property type="match status" value="1"/>
</dbReference>
<gene>
    <name evidence="6" type="ORF">I6N96_13890</name>
</gene>
<dbReference type="InterPro" id="IPR047640">
    <property type="entry name" value="RpiR-like"/>
</dbReference>
<accession>A0ABS4CL88</accession>
<dbReference type="Proteomes" id="UP000673375">
    <property type="component" value="Unassembled WGS sequence"/>
</dbReference>
<evidence type="ECO:0000313" key="7">
    <source>
        <dbReference type="Proteomes" id="UP000673375"/>
    </source>
</evidence>
<dbReference type="PANTHER" id="PTHR30514">
    <property type="entry name" value="GLUCOKINASE"/>
    <property type="match status" value="1"/>
</dbReference>
<feature type="domain" description="HTH rpiR-type" evidence="4">
    <location>
        <begin position="1"/>
        <end position="75"/>
    </location>
</feature>
<organism evidence="6 7">
    <name type="scientific">Enterococcus larvae</name>
    <dbReference type="NCBI Taxonomy" id="2794352"/>
    <lineage>
        <taxon>Bacteria</taxon>
        <taxon>Bacillati</taxon>
        <taxon>Bacillota</taxon>
        <taxon>Bacilli</taxon>
        <taxon>Lactobacillales</taxon>
        <taxon>Enterococcaceae</taxon>
        <taxon>Enterococcus</taxon>
    </lineage>
</organism>
<evidence type="ECO:0000259" key="5">
    <source>
        <dbReference type="PROSITE" id="PS51464"/>
    </source>
</evidence>
<dbReference type="InterPro" id="IPR000281">
    <property type="entry name" value="HTH_RpiR"/>
</dbReference>
<dbReference type="SUPFAM" id="SSF46689">
    <property type="entry name" value="Homeodomain-like"/>
    <property type="match status" value="1"/>
</dbReference>
<evidence type="ECO:0000256" key="1">
    <source>
        <dbReference type="ARBA" id="ARBA00023015"/>
    </source>
</evidence>
<dbReference type="InterPro" id="IPR009057">
    <property type="entry name" value="Homeodomain-like_sf"/>
</dbReference>
<dbReference type="PANTHER" id="PTHR30514:SF1">
    <property type="entry name" value="HTH-TYPE TRANSCRIPTIONAL REGULATOR HEXR-RELATED"/>
    <property type="match status" value="1"/>
</dbReference>
<sequence length="243" mass="27759">MSFFGKINFNELSETDRAIYHFMASNSSKIPYMRVRDIAKESHTSTSSVMRFIRKIGYTSFTEFRSQFKIEEASESKSFDYGEKLLSKDRFPKDVEGRLRKVAEKMVNCENVVFFGMGSSAAMCEYAARRAAITGLNSFALVDHTYPLFSKLRNTTDNMMITLSVTGRTTEIVEIVNGFRNALDYTTVAITSDENSPLAKMTDYVLSYQIDVERLEQHQDMTSQIPCVYLIEKLIDLCGEMNE</sequence>
<dbReference type="Gene3D" id="1.10.10.10">
    <property type="entry name" value="Winged helix-like DNA-binding domain superfamily/Winged helix DNA-binding domain"/>
    <property type="match status" value="1"/>
</dbReference>
<protein>
    <submittedName>
        <fullName evidence="6">MurR/RpiR family transcriptional regulator</fullName>
    </submittedName>
</protein>
<reference evidence="6 7" key="1">
    <citation type="submission" date="2020-12" db="EMBL/GenBank/DDBJ databases">
        <title>Vagococcus allomyrinae sp. nov. and Enterococcus lavae sp. nov., isolated from the larvae of Allomyrina dichotoma.</title>
        <authorList>
            <person name="Lee S.D."/>
        </authorList>
    </citation>
    <scope>NUCLEOTIDE SEQUENCE [LARGE SCALE GENOMIC DNA]</scope>
    <source>
        <strain evidence="6 7">BWM-S5</strain>
    </source>
</reference>
<dbReference type="Pfam" id="PF01380">
    <property type="entry name" value="SIS"/>
    <property type="match status" value="1"/>
</dbReference>
<dbReference type="InterPro" id="IPR001347">
    <property type="entry name" value="SIS_dom"/>
</dbReference>
<dbReference type="PROSITE" id="PS51464">
    <property type="entry name" value="SIS"/>
    <property type="match status" value="1"/>
</dbReference>
<dbReference type="InterPro" id="IPR046348">
    <property type="entry name" value="SIS_dom_sf"/>
</dbReference>
<dbReference type="CDD" id="cd05013">
    <property type="entry name" value="SIS_RpiR"/>
    <property type="match status" value="1"/>
</dbReference>
<feature type="domain" description="SIS" evidence="5">
    <location>
        <begin position="102"/>
        <end position="240"/>
    </location>
</feature>
<keyword evidence="2" id="KW-0238">DNA-binding</keyword>
<dbReference type="SUPFAM" id="SSF53697">
    <property type="entry name" value="SIS domain"/>
    <property type="match status" value="1"/>
</dbReference>